<reference evidence="3 4" key="1">
    <citation type="journal article" date="2021" name="Elife">
        <title>Chloroplast acquisition without the gene transfer in kleptoplastic sea slugs, Plakobranchus ocellatus.</title>
        <authorList>
            <person name="Maeda T."/>
            <person name="Takahashi S."/>
            <person name="Yoshida T."/>
            <person name="Shimamura S."/>
            <person name="Takaki Y."/>
            <person name="Nagai Y."/>
            <person name="Toyoda A."/>
            <person name="Suzuki Y."/>
            <person name="Arimoto A."/>
            <person name="Ishii H."/>
            <person name="Satoh N."/>
            <person name="Nishiyama T."/>
            <person name="Hasebe M."/>
            <person name="Maruyama T."/>
            <person name="Minagawa J."/>
            <person name="Obokata J."/>
            <person name="Shigenobu S."/>
        </authorList>
    </citation>
    <scope>NUCLEOTIDE SEQUENCE [LARGE SCALE GENOMIC DNA]</scope>
</reference>
<dbReference type="InterPro" id="IPR001212">
    <property type="entry name" value="Somatomedin_B_dom"/>
</dbReference>
<protein>
    <recommendedName>
        <fullName evidence="2">SMB domain-containing protein</fullName>
    </recommendedName>
</protein>
<feature type="domain" description="SMB" evidence="2">
    <location>
        <begin position="139"/>
        <end position="184"/>
    </location>
</feature>
<dbReference type="AlphaFoldDB" id="A0AAV4F9J5"/>
<keyword evidence="4" id="KW-1185">Reference proteome</keyword>
<comment type="caution">
    <text evidence="3">The sequence shown here is derived from an EMBL/GenBank/DDBJ whole genome shotgun (WGS) entry which is preliminary data.</text>
</comment>
<proteinExistence type="predicted"/>
<name>A0AAV4F9J5_9GAST</name>
<dbReference type="InterPro" id="IPR036024">
    <property type="entry name" value="Somatomedin_B-like_dom_sf"/>
</dbReference>
<dbReference type="EMBL" id="BMAT01011274">
    <property type="protein sequence ID" value="GFR69739.1"/>
    <property type="molecule type" value="Genomic_DNA"/>
</dbReference>
<evidence type="ECO:0000313" key="4">
    <source>
        <dbReference type="Proteomes" id="UP000762676"/>
    </source>
</evidence>
<dbReference type="Pfam" id="PF01033">
    <property type="entry name" value="Somatomedin_B"/>
    <property type="match status" value="1"/>
</dbReference>
<evidence type="ECO:0000313" key="3">
    <source>
        <dbReference type="EMBL" id="GFR69739.1"/>
    </source>
</evidence>
<sequence>MAACEDIKQTSQTVASDTETIEKLRKLFEDAHMQLTSQSPDHPWTGDLSEWGDLSNQPWFLKSLPNATGPFFNASWSQPESSRFNMMLYKIMNVHQTIDSPSFTQNVFMGTYRTNWEATTEMAEMLFEHDLCSRDDIVGRTSCTGRCGEQSDTRASPGQCSCDSNCFLFGDCCEDMNMLCPSVFVDAVKMFDAKFDESPPVQCTINTVFLLPNLLTLDHGLNLVEPSIFELYCDLEGFKQTALQDIFSALHNGKCVSSAFSKDDRLSSRSCDRPDVLLCESYREKNFYSAFPVHLQCFDHRLTYSLLHRFDVLGMNGMETISKHGQCRLLRLPSTGRNSDDLDNNSQLWTSKLDILKLIISRSLNTTFFDFQSDHFGKIRCIDANIATGLKCAMFECPNKHLIDIRSQTCYRPQRVIFQVFGNKTKTPETGDKAGISQGENGASNATSYRVSLCLCLKTYSVMKTLGWWQVIMDTASLLEGRCELRFFGYQTVSNLAVNEKEDELLTEEAVTVRAQDLGENSLDIPTRASEYTVVEEKNFSVSNYFSEQVLKIWRNEAQRCSSEEHSLAARWCFSGSKSFEHYETCFSWRRRPANVEQNCTKCRISSYSSSASSAFGVYGRSWYELSLSIPAIYIITVLIKNTHTIV</sequence>
<dbReference type="PROSITE" id="PS50958">
    <property type="entry name" value="SMB_2"/>
    <property type="match status" value="1"/>
</dbReference>
<dbReference type="SUPFAM" id="SSF90188">
    <property type="entry name" value="Somatomedin B domain"/>
    <property type="match status" value="1"/>
</dbReference>
<keyword evidence="1" id="KW-1015">Disulfide bond</keyword>
<dbReference type="Proteomes" id="UP000762676">
    <property type="component" value="Unassembled WGS sequence"/>
</dbReference>
<evidence type="ECO:0000256" key="1">
    <source>
        <dbReference type="ARBA" id="ARBA00023157"/>
    </source>
</evidence>
<organism evidence="3 4">
    <name type="scientific">Elysia marginata</name>
    <dbReference type="NCBI Taxonomy" id="1093978"/>
    <lineage>
        <taxon>Eukaryota</taxon>
        <taxon>Metazoa</taxon>
        <taxon>Spiralia</taxon>
        <taxon>Lophotrochozoa</taxon>
        <taxon>Mollusca</taxon>
        <taxon>Gastropoda</taxon>
        <taxon>Heterobranchia</taxon>
        <taxon>Euthyneura</taxon>
        <taxon>Panpulmonata</taxon>
        <taxon>Sacoglossa</taxon>
        <taxon>Placobranchoidea</taxon>
        <taxon>Plakobranchidae</taxon>
        <taxon>Elysia</taxon>
    </lineage>
</organism>
<gene>
    <name evidence="3" type="ORF">ElyMa_005639300</name>
</gene>
<evidence type="ECO:0000259" key="2">
    <source>
        <dbReference type="PROSITE" id="PS50958"/>
    </source>
</evidence>
<accession>A0AAV4F9J5</accession>
<dbReference type="Gene3D" id="4.10.410.20">
    <property type="match status" value="1"/>
</dbReference>